<dbReference type="Gene3D" id="1.10.238.10">
    <property type="entry name" value="EF-hand"/>
    <property type="match status" value="1"/>
</dbReference>
<dbReference type="InParanoid" id="O16638"/>
<evidence type="ECO:0000256" key="3">
    <source>
        <dbReference type="ARBA" id="ARBA00022837"/>
    </source>
</evidence>
<dbReference type="Bgee" id="WBGene00021116">
    <property type="expression patterns" value="Expressed in larva and 3 other cell types or tissues"/>
</dbReference>
<feature type="region of interest" description="Disordered" evidence="4">
    <location>
        <begin position="16"/>
        <end position="38"/>
    </location>
</feature>
<dbReference type="CTD" id="173700"/>
<reference evidence="6 7" key="1">
    <citation type="journal article" date="1998" name="Science">
        <title>Genome sequence of the nematode C. elegans: a platform for investigating biology.</title>
        <authorList>
            <consortium name="The C. elegans sequencing consortium"/>
            <person name="Sulson J.E."/>
            <person name="Waterston R."/>
        </authorList>
    </citation>
    <scope>NUCLEOTIDE SEQUENCE [LARGE SCALE GENOMIC DNA]</scope>
    <source>
        <strain evidence="6 7">Bristol N2</strain>
    </source>
</reference>
<dbReference type="InterPro" id="IPR028846">
    <property type="entry name" value="Recoverin"/>
</dbReference>
<proteinExistence type="predicted"/>
<dbReference type="PANTHER" id="PTHR23055:SF111">
    <property type="entry name" value="EF-HAND DOMAIN-CONTAINING PROTEIN"/>
    <property type="match status" value="1"/>
</dbReference>
<dbReference type="GeneID" id="173700"/>
<evidence type="ECO:0000256" key="4">
    <source>
        <dbReference type="SAM" id="MobiDB-lite"/>
    </source>
</evidence>
<dbReference type="PANTHER" id="PTHR23055">
    <property type="entry name" value="CALCIUM BINDING PROTEINS"/>
    <property type="match status" value="1"/>
</dbReference>
<keyword evidence="2" id="KW-0677">Repeat</keyword>
<dbReference type="PIR" id="H88101">
    <property type="entry name" value="H88101"/>
</dbReference>
<organism evidence="6 7">
    <name type="scientific">Caenorhabditis elegans</name>
    <dbReference type="NCBI Taxonomy" id="6239"/>
    <lineage>
        <taxon>Eukaryota</taxon>
        <taxon>Metazoa</taxon>
        <taxon>Ecdysozoa</taxon>
        <taxon>Nematoda</taxon>
        <taxon>Chromadorea</taxon>
        <taxon>Rhabditida</taxon>
        <taxon>Rhabditina</taxon>
        <taxon>Rhabditomorpha</taxon>
        <taxon>Rhabditoidea</taxon>
        <taxon>Rhabditidae</taxon>
        <taxon>Peloderinae</taxon>
        <taxon>Caenorhabditis</taxon>
    </lineage>
</organism>
<evidence type="ECO:0000256" key="1">
    <source>
        <dbReference type="ARBA" id="ARBA00022723"/>
    </source>
</evidence>
<protein>
    <submittedName>
        <fullName evidence="6">EF-hand domain-containing protein</fullName>
    </submittedName>
</protein>
<dbReference type="PROSITE" id="PS50222">
    <property type="entry name" value="EF_HAND_2"/>
    <property type="match status" value="1"/>
</dbReference>
<dbReference type="OMA" id="RKWIMFM"/>
<keyword evidence="7" id="KW-1185">Reference proteome</keyword>
<dbReference type="OrthoDB" id="5815468at2759"/>
<evidence type="ECO:0000313" key="7">
    <source>
        <dbReference type="Proteomes" id="UP000001940"/>
    </source>
</evidence>
<dbReference type="InterPro" id="IPR011992">
    <property type="entry name" value="EF-hand-dom_pair"/>
</dbReference>
<feature type="compositionally biased region" description="Basic residues" evidence="4">
    <location>
        <begin position="16"/>
        <end position="30"/>
    </location>
</feature>
<dbReference type="AGR" id="WB:WBGene00021116"/>
<name>O16638_CAEEL</name>
<accession>O16638</accession>
<dbReference type="PhylomeDB" id="O16638"/>
<dbReference type="InterPro" id="IPR002048">
    <property type="entry name" value="EF_hand_dom"/>
</dbReference>
<dbReference type="SUPFAM" id="SSF47473">
    <property type="entry name" value="EF-hand"/>
    <property type="match status" value="1"/>
</dbReference>
<dbReference type="UCSC" id="W09G10.3">
    <property type="organism name" value="c. elegans"/>
</dbReference>
<evidence type="ECO:0000313" key="8">
    <source>
        <dbReference type="WormBase" id="W09G10.3"/>
    </source>
</evidence>
<dbReference type="KEGG" id="cel:CELE_W09G10.3"/>
<gene>
    <name evidence="6 8" type="primary">ncs-6</name>
    <name evidence="6" type="ORF">CELE_W09G10.3</name>
    <name evidence="8" type="ORF">W09G10.3</name>
</gene>
<dbReference type="GO" id="GO:0005509">
    <property type="term" value="F:calcium ion binding"/>
    <property type="evidence" value="ECO:0000318"/>
    <property type="project" value="GO_Central"/>
</dbReference>
<evidence type="ECO:0000313" key="6">
    <source>
        <dbReference type="EMBL" id="CCD73655.1"/>
    </source>
</evidence>
<feature type="domain" description="EF-hand" evidence="5">
    <location>
        <begin position="267"/>
        <end position="295"/>
    </location>
</feature>
<feature type="region of interest" description="Disordered" evidence="4">
    <location>
        <begin position="310"/>
        <end position="338"/>
    </location>
</feature>
<dbReference type="EMBL" id="BX284602">
    <property type="protein sequence ID" value="CCD73655.1"/>
    <property type="molecule type" value="Genomic_DNA"/>
</dbReference>
<dbReference type="IntAct" id="O16638">
    <property type="interactions" value="1"/>
</dbReference>
<dbReference type="HOGENOM" id="CLU_074903_0_0_1"/>
<keyword evidence="1" id="KW-0479">Metal-binding</keyword>
<dbReference type="PaxDb" id="6239-W09G10.3"/>
<dbReference type="GO" id="GO:0009966">
    <property type="term" value="P:regulation of signal transduction"/>
    <property type="evidence" value="ECO:0000318"/>
    <property type="project" value="GO_Central"/>
</dbReference>
<feature type="compositionally biased region" description="Acidic residues" evidence="4">
    <location>
        <begin position="311"/>
        <end position="323"/>
    </location>
</feature>
<dbReference type="AlphaFoldDB" id="O16638"/>
<dbReference type="WormBase" id="W09G10.3">
    <property type="protein sequence ID" value="CE29365"/>
    <property type="gene ID" value="WBGene00021116"/>
    <property type="gene designation" value="ncs-6"/>
</dbReference>
<dbReference type="InterPro" id="IPR018247">
    <property type="entry name" value="EF_Hand_1_Ca_BS"/>
</dbReference>
<dbReference type="Proteomes" id="UP000001940">
    <property type="component" value="Chromosome II"/>
</dbReference>
<dbReference type="PROSITE" id="PS00018">
    <property type="entry name" value="EF_HAND_1"/>
    <property type="match status" value="1"/>
</dbReference>
<keyword evidence="3" id="KW-0106">Calcium</keyword>
<dbReference type="RefSeq" id="NP_494569.1">
    <property type="nucleotide sequence ID" value="NM_062168.7"/>
</dbReference>
<dbReference type="eggNOG" id="KOG0044">
    <property type="taxonomic scope" value="Eukaryota"/>
</dbReference>
<sequence>MWAVIRMRTFRRSTRNAVSRMRKPKPRASAKQRSLERHFGSRQPTKNKFLNAIYWGIRRCQYFLCCYDDEVEDELEDASANPFNTQPPGLDQLVQLTGFNRKWIMFMYRNFKQKCSNGRMTDSQWRILFRSIFPQANDSAFIDRLYAAIVKKKQHPQITFEDLILCLWELSEDGKTSEMGNYHINSSARAQFAFQLMDEEGKGRVDEPGFYKYTRCVFALTAVNKPCTDQIIDASTIGLPASSIYRSTSVDDVLKPMSPLIARFSSKRFKELDTDRDGFITVRDIERELEIQKNEAICLKSLKDFSFEDLKNEEDDDDEDDQDTNPLLSESSSFKKDV</sequence>
<dbReference type="FunCoup" id="O16638">
    <property type="interactions" value="35"/>
</dbReference>
<evidence type="ECO:0000259" key="5">
    <source>
        <dbReference type="PROSITE" id="PS50222"/>
    </source>
</evidence>
<dbReference type="Reactome" id="R-CEL-5576894">
    <property type="pathway name" value="Phase 1 - inactivation of fast Na+ channels"/>
</dbReference>
<dbReference type="STRING" id="6239.W09G10.3.1"/>
<evidence type="ECO:0000256" key="2">
    <source>
        <dbReference type="ARBA" id="ARBA00022737"/>
    </source>
</evidence>